<organism evidence="3">
    <name type="scientific">freshwater metagenome</name>
    <dbReference type="NCBI Taxonomy" id="449393"/>
    <lineage>
        <taxon>unclassified sequences</taxon>
        <taxon>metagenomes</taxon>
        <taxon>ecological metagenomes</taxon>
    </lineage>
</organism>
<dbReference type="InterPro" id="IPR017196">
    <property type="entry name" value="ECF_substrate-spec_UCP037395"/>
</dbReference>
<proteinExistence type="predicted"/>
<evidence type="ECO:0000313" key="3">
    <source>
        <dbReference type="EMBL" id="CAB4555815.1"/>
    </source>
</evidence>
<dbReference type="AlphaFoldDB" id="A0A6J6CXF6"/>
<keyword evidence="2" id="KW-1133">Transmembrane helix</keyword>
<name>A0A6J6CXF6_9ZZZZ</name>
<keyword evidence="2" id="KW-0472">Membrane</keyword>
<feature type="transmembrane region" description="Helical" evidence="2">
    <location>
        <begin position="98"/>
        <end position="123"/>
    </location>
</feature>
<sequence length="273" mass="28259">MNTFSGKWISNLSILLAGIGSVLMFSWPFFISGDSAAEADVAQVVFIALMPLMLVLILVEVATGEIGSKQIALLGVLIALNAVIRLLGAGTAGIETAFFLIIIAGYVFGSGFGFLLGTGSLLVSALITGGVGPWLPFQMMAAGLIGIGAGLLPKFGSRGAKLAVLIVYAIPASFAYGFLMTLWNWPFLAGSESSISYLAGAGAIENLIRFLQFQIFTGGLIWDLGRAVTTVALIAITGPLLLGSLQRAASKTGFVKPSKPEDANRAKAPGLSG</sequence>
<reference evidence="3" key="1">
    <citation type="submission" date="2020-05" db="EMBL/GenBank/DDBJ databases">
        <authorList>
            <person name="Chiriac C."/>
            <person name="Salcher M."/>
            <person name="Ghai R."/>
            <person name="Kavagutti S V."/>
        </authorList>
    </citation>
    <scope>NUCLEOTIDE SEQUENCE</scope>
</reference>
<feature type="transmembrane region" description="Helical" evidence="2">
    <location>
        <begin position="162"/>
        <end position="183"/>
    </location>
</feature>
<keyword evidence="2" id="KW-0812">Transmembrane</keyword>
<evidence type="ECO:0000256" key="2">
    <source>
        <dbReference type="SAM" id="Phobius"/>
    </source>
</evidence>
<feature type="transmembrane region" description="Helical" evidence="2">
    <location>
        <begin position="12"/>
        <end position="30"/>
    </location>
</feature>
<feature type="transmembrane region" description="Helical" evidence="2">
    <location>
        <begin position="195"/>
        <end position="212"/>
    </location>
</feature>
<feature type="region of interest" description="Disordered" evidence="1">
    <location>
        <begin position="253"/>
        <end position="273"/>
    </location>
</feature>
<accession>A0A6J6CXF6</accession>
<dbReference type="EMBL" id="CAEZTH010000004">
    <property type="protein sequence ID" value="CAB4555815.1"/>
    <property type="molecule type" value="Genomic_DNA"/>
</dbReference>
<gene>
    <name evidence="3" type="ORF">UFOPK1639_00067</name>
</gene>
<feature type="transmembrane region" description="Helical" evidence="2">
    <location>
        <begin position="224"/>
        <end position="242"/>
    </location>
</feature>
<feature type="transmembrane region" description="Helical" evidence="2">
    <location>
        <begin position="71"/>
        <end position="92"/>
    </location>
</feature>
<feature type="transmembrane region" description="Helical" evidence="2">
    <location>
        <begin position="42"/>
        <end position="59"/>
    </location>
</feature>
<protein>
    <submittedName>
        <fullName evidence="3">Unannotated protein</fullName>
    </submittedName>
</protein>
<dbReference type="Gene3D" id="1.10.1760.20">
    <property type="match status" value="1"/>
</dbReference>
<dbReference type="PIRSF" id="PIRSF037395">
    <property type="entry name" value="UCP037395_ABCper"/>
    <property type="match status" value="1"/>
</dbReference>
<evidence type="ECO:0000256" key="1">
    <source>
        <dbReference type="SAM" id="MobiDB-lite"/>
    </source>
</evidence>